<evidence type="ECO:0000313" key="1">
    <source>
        <dbReference type="EMBL" id="MDN0013486.1"/>
    </source>
</evidence>
<proteinExistence type="predicted"/>
<reference evidence="1" key="1">
    <citation type="submission" date="2023-06" db="EMBL/GenBank/DDBJ databases">
        <title>Two novel species of Acinetobacter isolated from motorbike repairing workshop in Vietnam.</title>
        <authorList>
            <person name="Le N.T.T."/>
        </authorList>
    </citation>
    <scope>NUCLEOTIDE SEQUENCE</scope>
    <source>
        <strain evidence="1">VNH17</strain>
    </source>
</reference>
<dbReference type="EMBL" id="JAUDZE010000001">
    <property type="protein sequence ID" value="MDN0013486.1"/>
    <property type="molecule type" value="Genomic_DNA"/>
</dbReference>
<organism evidence="1 2">
    <name type="scientific">Acinetobacter thutiue</name>
    <dbReference type="NCBI Taxonomy" id="2998078"/>
    <lineage>
        <taxon>Bacteria</taxon>
        <taxon>Pseudomonadati</taxon>
        <taxon>Pseudomonadota</taxon>
        <taxon>Gammaproteobacteria</taxon>
        <taxon>Moraxellales</taxon>
        <taxon>Moraxellaceae</taxon>
        <taxon>Acinetobacter</taxon>
    </lineage>
</organism>
<comment type="caution">
    <text evidence="1">The sequence shown here is derived from an EMBL/GenBank/DDBJ whole genome shotgun (WGS) entry which is preliminary data.</text>
</comment>
<evidence type="ECO:0008006" key="3">
    <source>
        <dbReference type="Google" id="ProtNLM"/>
    </source>
</evidence>
<dbReference type="Proteomes" id="UP001168524">
    <property type="component" value="Unassembled WGS sequence"/>
</dbReference>
<dbReference type="RefSeq" id="WP_267979715.1">
    <property type="nucleotide sequence ID" value="NZ_JAPQKF010000001.1"/>
</dbReference>
<keyword evidence="2" id="KW-1185">Reference proteome</keyword>
<accession>A0ABT7WLD0</accession>
<gene>
    <name evidence="1" type="ORF">QTA56_04410</name>
</gene>
<sequence>MQILKTHVEFCSDLFPQTQSEIEKWGGQIWGEDLAKYLIKQLNQFGVITNGYVVEDWGYIIYLENEKYQPIWIGCGHYEEYHNGFLIFLNPSQPIIRQWIFKKINISDQLIELANIIDRILYQNSNIKQIKWWENHGK</sequence>
<protein>
    <recommendedName>
        <fullName evidence="3">DUF3806 domain-containing protein</fullName>
    </recommendedName>
</protein>
<name>A0ABT7WLD0_9GAMM</name>
<evidence type="ECO:0000313" key="2">
    <source>
        <dbReference type="Proteomes" id="UP001168524"/>
    </source>
</evidence>